<dbReference type="Pfam" id="PF25298">
    <property type="entry name" value="Baculo_FP_2nd"/>
    <property type="match status" value="1"/>
</dbReference>
<evidence type="ECO:0000256" key="2">
    <source>
        <dbReference type="SAM" id="MobiDB-lite"/>
    </source>
</evidence>
<evidence type="ECO:0000313" key="4">
    <source>
        <dbReference type="EMBL" id="CRK98464.1"/>
    </source>
</evidence>
<gene>
    <name evidence="4" type="ORF">CLUMA_CG011821</name>
</gene>
<feature type="region of interest" description="Disordered" evidence="2">
    <location>
        <begin position="1"/>
        <end position="60"/>
    </location>
</feature>
<dbReference type="Proteomes" id="UP000183832">
    <property type="component" value="Unassembled WGS sequence"/>
</dbReference>
<reference evidence="4 5" key="1">
    <citation type="submission" date="2015-04" db="EMBL/GenBank/DDBJ databases">
        <authorList>
            <person name="Syromyatnikov M.Y."/>
            <person name="Popov V.N."/>
        </authorList>
    </citation>
    <scope>NUCLEOTIDE SEQUENCE [LARGE SCALE GENOMIC DNA]</scope>
</reference>
<evidence type="ECO:0000313" key="5">
    <source>
        <dbReference type="Proteomes" id="UP000183832"/>
    </source>
</evidence>
<dbReference type="InterPro" id="IPR057251">
    <property type="entry name" value="FP_C"/>
</dbReference>
<feature type="coiled-coil region" evidence="1">
    <location>
        <begin position="83"/>
        <end position="117"/>
    </location>
</feature>
<dbReference type="AlphaFoldDB" id="A0A1J1IE27"/>
<keyword evidence="1" id="KW-0175">Coiled coil</keyword>
<evidence type="ECO:0000256" key="1">
    <source>
        <dbReference type="SAM" id="Coils"/>
    </source>
</evidence>
<name>A0A1J1IE27_9DIPT</name>
<organism evidence="4 5">
    <name type="scientific">Clunio marinus</name>
    <dbReference type="NCBI Taxonomy" id="568069"/>
    <lineage>
        <taxon>Eukaryota</taxon>
        <taxon>Metazoa</taxon>
        <taxon>Ecdysozoa</taxon>
        <taxon>Arthropoda</taxon>
        <taxon>Hexapoda</taxon>
        <taxon>Insecta</taxon>
        <taxon>Pterygota</taxon>
        <taxon>Neoptera</taxon>
        <taxon>Endopterygota</taxon>
        <taxon>Diptera</taxon>
        <taxon>Nematocera</taxon>
        <taxon>Chironomoidea</taxon>
        <taxon>Chironomidae</taxon>
        <taxon>Clunio</taxon>
    </lineage>
</organism>
<dbReference type="OrthoDB" id="6676313at2759"/>
<keyword evidence="5" id="KW-1185">Reference proteome</keyword>
<dbReference type="EMBL" id="CVRI01000047">
    <property type="protein sequence ID" value="CRK98464.1"/>
    <property type="molecule type" value="Genomic_DNA"/>
</dbReference>
<feature type="domain" description="FP protein C-terminal" evidence="3">
    <location>
        <begin position="244"/>
        <end position="294"/>
    </location>
</feature>
<sequence length="309" mass="35205">MGDLPENEERVSNTHKINYLLRSKRPASGSPEDPSKPATTSNNNPRHKKKQKQQKQQTNMDAKKFDDFIKRMDAFSQATSFQLNGITGKIDSLDSKLEKLQKKTDILEEKQDQAAKNIDWLYNEMSSVQIELNQVRQATLANDFVINGIPSELMPQLPQDALILTAAAVGLVIESKDIKQISERKHKQSKTSRVMVSLHNGLLKQKLMEKVKSQNPLLVKDVFVNVPENSPNIGKQIKIFNQLTPTNRRILVAAQRVNNGSYKYIWEKTGRILIKKDENARVIEIRSTQQLMNIFGPNVFDIFNNNVNN</sequence>
<protein>
    <submittedName>
        <fullName evidence="4">CLUMA_CG011821, isoform A</fullName>
    </submittedName>
</protein>
<proteinExistence type="predicted"/>
<accession>A0A1J1IE27</accession>
<evidence type="ECO:0000259" key="3">
    <source>
        <dbReference type="Pfam" id="PF25298"/>
    </source>
</evidence>